<gene>
    <name evidence="4" type="ORF">ACLA_052870</name>
</gene>
<dbReference type="HOGENOM" id="CLU_1996955_0_0_1"/>
<dbReference type="Gene3D" id="1.25.40.20">
    <property type="entry name" value="Ankyrin repeat-containing domain"/>
    <property type="match status" value="1"/>
</dbReference>
<evidence type="ECO:0000256" key="3">
    <source>
        <dbReference type="PROSITE-ProRule" id="PRU00023"/>
    </source>
</evidence>
<dbReference type="Proteomes" id="UP000006701">
    <property type="component" value="Unassembled WGS sequence"/>
</dbReference>
<dbReference type="AlphaFoldDB" id="A1CIV9"/>
<dbReference type="SUPFAM" id="SSF48403">
    <property type="entry name" value="Ankyrin repeat"/>
    <property type="match status" value="1"/>
</dbReference>
<keyword evidence="1" id="KW-0677">Repeat</keyword>
<dbReference type="OMA" id="DWRHENI"/>
<reference evidence="4 5" key="1">
    <citation type="journal article" date="2008" name="PLoS Genet.">
        <title>Genomic islands in the pathogenic filamentous fungus Aspergillus fumigatus.</title>
        <authorList>
            <person name="Fedorova N.D."/>
            <person name="Khaldi N."/>
            <person name="Joardar V.S."/>
            <person name="Maiti R."/>
            <person name="Amedeo P."/>
            <person name="Anderson M.J."/>
            <person name="Crabtree J."/>
            <person name="Silva J.C."/>
            <person name="Badger J.H."/>
            <person name="Albarraq A."/>
            <person name="Angiuoli S."/>
            <person name="Bussey H."/>
            <person name="Bowyer P."/>
            <person name="Cotty P.J."/>
            <person name="Dyer P.S."/>
            <person name="Egan A."/>
            <person name="Galens K."/>
            <person name="Fraser-Liggett C.M."/>
            <person name="Haas B.J."/>
            <person name="Inman J.M."/>
            <person name="Kent R."/>
            <person name="Lemieux S."/>
            <person name="Malavazi I."/>
            <person name="Orvis J."/>
            <person name="Roemer T."/>
            <person name="Ronning C.M."/>
            <person name="Sundaram J.P."/>
            <person name="Sutton G."/>
            <person name="Turner G."/>
            <person name="Venter J.C."/>
            <person name="White O.R."/>
            <person name="Whitty B.R."/>
            <person name="Youngman P."/>
            <person name="Wolfe K.H."/>
            <person name="Goldman G.H."/>
            <person name="Wortman J.R."/>
            <person name="Jiang B."/>
            <person name="Denning D.W."/>
            <person name="Nierman W.C."/>
        </authorList>
    </citation>
    <scope>NUCLEOTIDE SEQUENCE [LARGE SCALE GENOMIC DNA]</scope>
    <source>
        <strain evidence="5">ATCC 1007 / CBS 513.65 / DSM 816 / NCTC 3887 / NRRL 1</strain>
    </source>
</reference>
<keyword evidence="5" id="KW-1185">Reference proteome</keyword>
<name>A1CIV9_ASPCL</name>
<feature type="repeat" description="ANK" evidence="3">
    <location>
        <begin position="49"/>
        <end position="81"/>
    </location>
</feature>
<evidence type="ECO:0000256" key="2">
    <source>
        <dbReference type="ARBA" id="ARBA00023043"/>
    </source>
</evidence>
<dbReference type="PROSITE" id="PS50297">
    <property type="entry name" value="ANK_REP_REGION"/>
    <property type="match status" value="2"/>
</dbReference>
<proteinExistence type="predicted"/>
<dbReference type="InterPro" id="IPR036770">
    <property type="entry name" value="Ankyrin_rpt-contain_sf"/>
</dbReference>
<dbReference type="Pfam" id="PF12796">
    <property type="entry name" value="Ank_2"/>
    <property type="match status" value="1"/>
</dbReference>
<dbReference type="STRING" id="344612.A1CIV9"/>
<dbReference type="GeneID" id="4703971"/>
<dbReference type="VEuPathDB" id="FungiDB:ACLA_052870"/>
<dbReference type="KEGG" id="act:ACLA_052870"/>
<protein>
    <submittedName>
        <fullName evidence="4">Ankyrin repeat protein</fullName>
    </submittedName>
</protein>
<dbReference type="InterPro" id="IPR002110">
    <property type="entry name" value="Ankyrin_rpt"/>
</dbReference>
<evidence type="ECO:0000256" key="1">
    <source>
        <dbReference type="ARBA" id="ARBA00022737"/>
    </source>
</evidence>
<dbReference type="SMART" id="SM00248">
    <property type="entry name" value="ANK"/>
    <property type="match status" value="2"/>
</dbReference>
<dbReference type="PANTHER" id="PTHR24171:SF9">
    <property type="entry name" value="ANKYRIN REPEAT DOMAIN-CONTAINING PROTEIN 39"/>
    <property type="match status" value="1"/>
</dbReference>
<feature type="repeat" description="ANK" evidence="3">
    <location>
        <begin position="82"/>
        <end position="114"/>
    </location>
</feature>
<dbReference type="EMBL" id="DS027054">
    <property type="protein sequence ID" value="EAW10814.1"/>
    <property type="molecule type" value="Genomic_DNA"/>
</dbReference>
<organism evidence="4 5">
    <name type="scientific">Aspergillus clavatus (strain ATCC 1007 / CBS 513.65 / DSM 816 / NCTC 3887 / NRRL 1 / QM 1276 / 107)</name>
    <dbReference type="NCBI Taxonomy" id="344612"/>
    <lineage>
        <taxon>Eukaryota</taxon>
        <taxon>Fungi</taxon>
        <taxon>Dikarya</taxon>
        <taxon>Ascomycota</taxon>
        <taxon>Pezizomycotina</taxon>
        <taxon>Eurotiomycetes</taxon>
        <taxon>Eurotiomycetidae</taxon>
        <taxon>Eurotiales</taxon>
        <taxon>Aspergillaceae</taxon>
        <taxon>Aspergillus</taxon>
        <taxon>Aspergillus subgen. Fumigati</taxon>
    </lineage>
</organism>
<dbReference type="PANTHER" id="PTHR24171">
    <property type="entry name" value="ANKYRIN REPEAT DOMAIN-CONTAINING PROTEIN 39-RELATED"/>
    <property type="match status" value="1"/>
</dbReference>
<accession>A1CIV9</accession>
<evidence type="ECO:0000313" key="4">
    <source>
        <dbReference type="EMBL" id="EAW10814.1"/>
    </source>
</evidence>
<dbReference type="RefSeq" id="XP_001272240.1">
    <property type="nucleotide sequence ID" value="XM_001272239.1"/>
</dbReference>
<sequence length="137" mass="14940">MAAVPTFLRQPELYTVAWICALPLEMAAAEAMLDEKHPELPTSPGDDIDGEAPLWWAARNRHEALVRSLLNKGARIDPVDKFGLSPLAWAVEKGHEPVVKLLVDLGADIRAADKSGQTPLSRAVDKQTRSLLLRNGA</sequence>
<dbReference type="OrthoDB" id="366390at2759"/>
<evidence type="ECO:0000313" key="5">
    <source>
        <dbReference type="Proteomes" id="UP000006701"/>
    </source>
</evidence>
<keyword evidence="2 3" id="KW-0040">ANK repeat</keyword>
<dbReference type="PROSITE" id="PS50088">
    <property type="entry name" value="ANK_REPEAT"/>
    <property type="match status" value="2"/>
</dbReference>
<dbReference type="eggNOG" id="KOG0504">
    <property type="taxonomic scope" value="Eukaryota"/>
</dbReference>